<dbReference type="EMBL" id="MCGT01000005">
    <property type="protein sequence ID" value="ORX59433.1"/>
    <property type="molecule type" value="Genomic_DNA"/>
</dbReference>
<dbReference type="Pfam" id="PF00566">
    <property type="entry name" value="RabGAP-TBC"/>
    <property type="match status" value="1"/>
</dbReference>
<dbReference type="GO" id="GO:0005096">
    <property type="term" value="F:GTPase activator activity"/>
    <property type="evidence" value="ECO:0007669"/>
    <property type="project" value="TreeGrafter"/>
</dbReference>
<proteinExistence type="predicted"/>
<dbReference type="SUPFAM" id="SSF47923">
    <property type="entry name" value="Ypt/Rab-GAP domain of gyp1p"/>
    <property type="match status" value="2"/>
</dbReference>
<dbReference type="InterPro" id="IPR050302">
    <property type="entry name" value="Rab_GAP_TBC_domain"/>
</dbReference>
<dbReference type="AlphaFoldDB" id="A0A1X2GQS0"/>
<dbReference type="Proteomes" id="UP000242146">
    <property type="component" value="Unassembled WGS sequence"/>
</dbReference>
<dbReference type="InterPro" id="IPR035969">
    <property type="entry name" value="Rab-GAP_TBC_sf"/>
</dbReference>
<evidence type="ECO:0000259" key="2">
    <source>
        <dbReference type="PROSITE" id="PS50086"/>
    </source>
</evidence>
<dbReference type="Gene3D" id="1.10.8.270">
    <property type="entry name" value="putative rabgap domain of human tbc1 domain family member 14 like domains"/>
    <property type="match status" value="1"/>
</dbReference>
<evidence type="ECO:0000256" key="1">
    <source>
        <dbReference type="SAM" id="MobiDB-lite"/>
    </source>
</evidence>
<reference evidence="3 4" key="1">
    <citation type="submission" date="2016-07" db="EMBL/GenBank/DDBJ databases">
        <title>Pervasive Adenine N6-methylation of Active Genes in Fungi.</title>
        <authorList>
            <consortium name="DOE Joint Genome Institute"/>
            <person name="Mondo S.J."/>
            <person name="Dannebaum R.O."/>
            <person name="Kuo R.C."/>
            <person name="Labutti K."/>
            <person name="Haridas S."/>
            <person name="Kuo A."/>
            <person name="Salamov A."/>
            <person name="Ahrendt S.R."/>
            <person name="Lipzen A."/>
            <person name="Sullivan W."/>
            <person name="Andreopoulos W.B."/>
            <person name="Clum A."/>
            <person name="Lindquist E."/>
            <person name="Daum C."/>
            <person name="Ramamoorthy G.K."/>
            <person name="Gryganskyi A."/>
            <person name="Culley D."/>
            <person name="Magnuson J.K."/>
            <person name="James T.Y."/>
            <person name="O'Malley M.A."/>
            <person name="Stajich J.E."/>
            <person name="Spatafora J.W."/>
            <person name="Visel A."/>
            <person name="Grigoriev I.V."/>
        </authorList>
    </citation>
    <scope>NUCLEOTIDE SEQUENCE [LARGE SCALE GENOMIC DNA]</scope>
    <source>
        <strain evidence="3 4">NRRL 3301</strain>
    </source>
</reference>
<keyword evidence="4" id="KW-1185">Reference proteome</keyword>
<accession>A0A1X2GQS0</accession>
<dbReference type="FunFam" id="1.10.8.270:FF:000016">
    <property type="entry name" value="TBC1 domain family member 2A"/>
    <property type="match status" value="1"/>
</dbReference>
<organism evidence="3 4">
    <name type="scientific">Hesseltinella vesiculosa</name>
    <dbReference type="NCBI Taxonomy" id="101127"/>
    <lineage>
        <taxon>Eukaryota</taxon>
        <taxon>Fungi</taxon>
        <taxon>Fungi incertae sedis</taxon>
        <taxon>Mucoromycota</taxon>
        <taxon>Mucoromycotina</taxon>
        <taxon>Mucoromycetes</taxon>
        <taxon>Mucorales</taxon>
        <taxon>Cunninghamellaceae</taxon>
        <taxon>Hesseltinella</taxon>
    </lineage>
</organism>
<dbReference type="InterPro" id="IPR000195">
    <property type="entry name" value="Rab-GAP-TBC_dom"/>
</dbReference>
<sequence length="383" mass="44645">MDPPDQQSSHSSAATSSLQPPASDSRSDHTATPSITTSLSTPPSNDYKLKYQQPNVALELDQWFSMVDRYGFFDQGLYTDDDEKKKQKEVERSAKWATMSKPLMDNGFHDFEFTHKFIRRVYKGIPDIWRRDAWYYMCSNRWKDATHDLELQAQYDTFKNTNTPSERQIDLDIPRTMHNHIMFRQRYGSGQCNLFDVLRALANYDEQVGYCQGMASVVAILLMFYENDKAFMLLVHMFRRDDLHNLFISGFPALIRAFYIQEQLLIRYAAKLARHLDHLGISTDMFATRWYITLFTGNVVNYSTLLRIWDLYFLHGFDVFYAASVALLLEIKGQLLVSDMEQAITLLGGTMAVNEDHYIYSVKKIFERSQRYLPQLKSQPIPL</sequence>
<dbReference type="STRING" id="101127.A0A1X2GQS0"/>
<dbReference type="GO" id="GO:0031267">
    <property type="term" value="F:small GTPase binding"/>
    <property type="evidence" value="ECO:0007669"/>
    <property type="project" value="TreeGrafter"/>
</dbReference>
<dbReference type="OrthoDB" id="294251at2759"/>
<comment type="caution">
    <text evidence="3">The sequence shown here is derived from an EMBL/GenBank/DDBJ whole genome shotgun (WGS) entry which is preliminary data.</text>
</comment>
<dbReference type="PANTHER" id="PTHR47219">
    <property type="entry name" value="RAB GTPASE-ACTIVATING PROTEIN 1-LIKE"/>
    <property type="match status" value="1"/>
</dbReference>
<dbReference type="SMART" id="SM00164">
    <property type="entry name" value="TBC"/>
    <property type="match status" value="1"/>
</dbReference>
<evidence type="ECO:0000313" key="3">
    <source>
        <dbReference type="EMBL" id="ORX59433.1"/>
    </source>
</evidence>
<feature type="domain" description="Rab-GAP TBC" evidence="2">
    <location>
        <begin position="124"/>
        <end position="316"/>
    </location>
</feature>
<dbReference type="PANTHER" id="PTHR47219:SF9">
    <property type="entry name" value="GTPASE ACTIVATING PROTEIN AND CENTROSOME-ASSOCIATED, ISOFORM B"/>
    <property type="match status" value="1"/>
</dbReference>
<evidence type="ECO:0000313" key="4">
    <source>
        <dbReference type="Proteomes" id="UP000242146"/>
    </source>
</evidence>
<dbReference type="Gene3D" id="1.10.472.80">
    <property type="entry name" value="Ypt/Rab-GAP domain of gyp1p, domain 3"/>
    <property type="match status" value="1"/>
</dbReference>
<feature type="compositionally biased region" description="Low complexity" evidence="1">
    <location>
        <begin position="8"/>
        <end position="17"/>
    </location>
</feature>
<gene>
    <name evidence="3" type="ORF">DM01DRAFT_1332905</name>
</gene>
<dbReference type="PROSITE" id="PS50086">
    <property type="entry name" value="TBC_RABGAP"/>
    <property type="match status" value="1"/>
</dbReference>
<feature type="compositionally biased region" description="Low complexity" evidence="1">
    <location>
        <begin position="32"/>
        <end position="44"/>
    </location>
</feature>
<feature type="region of interest" description="Disordered" evidence="1">
    <location>
        <begin position="1"/>
        <end position="47"/>
    </location>
</feature>
<protein>
    <submittedName>
        <fullName evidence="3">RabGAP/TBC</fullName>
    </submittedName>
</protein>
<name>A0A1X2GQS0_9FUNG</name>